<dbReference type="STRING" id="483547.GSUB_15745"/>
<dbReference type="PIRSF" id="PIRSF005902">
    <property type="entry name" value="DNase_TatD"/>
    <property type="match status" value="1"/>
</dbReference>
<evidence type="ECO:0000313" key="6">
    <source>
        <dbReference type="Proteomes" id="UP000035036"/>
    </source>
</evidence>
<dbReference type="GO" id="GO:0046872">
    <property type="term" value="F:metal ion binding"/>
    <property type="evidence" value="ECO:0007669"/>
    <property type="project" value="UniProtKB-KW"/>
</dbReference>
<dbReference type="OrthoDB" id="9810005at2"/>
<feature type="binding site" evidence="4">
    <location>
        <position position="208"/>
    </location>
    <ligand>
        <name>a divalent metal cation</name>
        <dbReference type="ChEBI" id="CHEBI:60240"/>
        <label>1</label>
    </ligand>
</feature>
<dbReference type="AlphaFoldDB" id="A0A0B5FST3"/>
<feature type="binding site" evidence="4">
    <location>
        <position position="133"/>
    </location>
    <ligand>
        <name>a divalent metal cation</name>
        <dbReference type="ChEBI" id="CHEBI:60240"/>
        <label>2</label>
    </ligand>
</feature>
<evidence type="ECO:0000256" key="4">
    <source>
        <dbReference type="PIRSR" id="PIRSR005902-1"/>
    </source>
</evidence>
<evidence type="ECO:0000256" key="3">
    <source>
        <dbReference type="ARBA" id="ARBA00022801"/>
    </source>
</evidence>
<dbReference type="InterPro" id="IPR001130">
    <property type="entry name" value="TatD-like"/>
</dbReference>
<dbReference type="FunFam" id="3.20.20.140:FF:000005">
    <property type="entry name" value="TatD family hydrolase"/>
    <property type="match status" value="1"/>
</dbReference>
<feature type="binding site" evidence="4">
    <location>
        <position position="97"/>
    </location>
    <ligand>
        <name>a divalent metal cation</name>
        <dbReference type="ChEBI" id="CHEBI:60240"/>
        <label>1</label>
    </ligand>
</feature>
<dbReference type="EMBL" id="CP010311">
    <property type="protein sequence ID" value="AJF07714.1"/>
    <property type="molecule type" value="Genomic_DNA"/>
</dbReference>
<accession>A0A0B5FST3</accession>
<evidence type="ECO:0000313" key="5">
    <source>
        <dbReference type="EMBL" id="AJF07714.1"/>
    </source>
</evidence>
<keyword evidence="3" id="KW-0378">Hydrolase</keyword>
<dbReference type="PANTHER" id="PTHR46124:SF3">
    <property type="entry name" value="HYDROLASE"/>
    <property type="match status" value="1"/>
</dbReference>
<dbReference type="PROSITE" id="PS01091">
    <property type="entry name" value="TATD_3"/>
    <property type="match status" value="1"/>
</dbReference>
<keyword evidence="6" id="KW-1185">Reference proteome</keyword>
<dbReference type="Pfam" id="PF01026">
    <property type="entry name" value="TatD_DNase"/>
    <property type="match status" value="1"/>
</dbReference>
<sequence>MTDSLLLFDTHVHLDHPAMREDLARHIAEANRCGVTRFLLPGVTDENWDGLLAATTVTRGALAAPGVHPQAAHRWNSACAQRLSSLLERPEVVAIGEIGLDGYPGLPPMEVQERAFRAQLRLAVAVQRPVIIHCRKALGRLFEILKEENAAEVGGILHAFAGSVELAQQAVKMNFALGFGGVLTYPNARRAPQVLCELPAEWLVLETDAPDMAPHPHRGETNRPAWLKLIACRAAELRGWSLKQTARITTANTCRILNLDYS</sequence>
<comment type="similarity">
    <text evidence="1">Belongs to the metallo-dependent hydrolases superfamily. TatD-type hydrolase family.</text>
</comment>
<gene>
    <name evidence="5" type="ORF">GSUB_15745</name>
</gene>
<evidence type="ECO:0008006" key="7">
    <source>
        <dbReference type="Google" id="ProtNLM"/>
    </source>
</evidence>
<protein>
    <recommendedName>
        <fullName evidence="7">Hydrolase TatD</fullName>
    </recommendedName>
</protein>
<dbReference type="Gene3D" id="3.20.20.140">
    <property type="entry name" value="Metal-dependent hydrolases"/>
    <property type="match status" value="1"/>
</dbReference>
<feature type="binding site" evidence="4">
    <location>
        <position position="13"/>
    </location>
    <ligand>
        <name>a divalent metal cation</name>
        <dbReference type="ChEBI" id="CHEBI:60240"/>
        <label>1</label>
    </ligand>
</feature>
<dbReference type="KEGG" id="gsb:GSUB_15745"/>
<reference evidence="5 6" key="1">
    <citation type="journal article" date="2015" name="Genome Announc.">
        <title>Genomes of Geoalkalibacter ferrihydriticus Z-0531T and Geoalkalibacter subterraneus Red1T, Two Haloalkaliphilic Metal-Reducing Deltaproteobacteria.</title>
        <authorList>
            <person name="Badalamenti J.P."/>
            <person name="Krajmalnik-Brown R."/>
            <person name="Torres C.I."/>
            <person name="Bond D.R."/>
        </authorList>
    </citation>
    <scope>NUCLEOTIDE SEQUENCE [LARGE SCALE GENOMIC DNA]</scope>
    <source>
        <strain evidence="5 6">Red1</strain>
    </source>
</reference>
<feature type="binding site" evidence="4">
    <location>
        <position position="11"/>
    </location>
    <ligand>
        <name>a divalent metal cation</name>
        <dbReference type="ChEBI" id="CHEBI:60240"/>
        <label>1</label>
    </ligand>
</feature>
<proteinExistence type="inferred from homology"/>
<organism evidence="5 6">
    <name type="scientific">Geoalkalibacter subterraneus</name>
    <dbReference type="NCBI Taxonomy" id="483547"/>
    <lineage>
        <taxon>Bacteria</taxon>
        <taxon>Pseudomonadati</taxon>
        <taxon>Thermodesulfobacteriota</taxon>
        <taxon>Desulfuromonadia</taxon>
        <taxon>Desulfuromonadales</taxon>
        <taxon>Geoalkalibacteraceae</taxon>
        <taxon>Geoalkalibacter</taxon>
    </lineage>
</organism>
<dbReference type="PROSITE" id="PS01137">
    <property type="entry name" value="TATD_1"/>
    <property type="match status" value="1"/>
</dbReference>
<dbReference type="GO" id="GO:0016788">
    <property type="term" value="F:hydrolase activity, acting on ester bonds"/>
    <property type="evidence" value="ECO:0007669"/>
    <property type="project" value="InterPro"/>
</dbReference>
<name>A0A0B5FST3_9BACT</name>
<evidence type="ECO:0000256" key="2">
    <source>
        <dbReference type="ARBA" id="ARBA00022723"/>
    </source>
</evidence>
<evidence type="ECO:0000256" key="1">
    <source>
        <dbReference type="ARBA" id="ARBA00009275"/>
    </source>
</evidence>
<dbReference type="InterPro" id="IPR018228">
    <property type="entry name" value="DNase_TatD-rel_CS"/>
</dbReference>
<dbReference type="HOGENOM" id="CLU_031506_4_0_7"/>
<dbReference type="SUPFAM" id="SSF51556">
    <property type="entry name" value="Metallo-dependent hydrolases"/>
    <property type="match status" value="1"/>
</dbReference>
<dbReference type="CDD" id="cd01310">
    <property type="entry name" value="TatD_DNAse"/>
    <property type="match status" value="1"/>
</dbReference>
<dbReference type="GO" id="GO:0005829">
    <property type="term" value="C:cytosol"/>
    <property type="evidence" value="ECO:0007669"/>
    <property type="project" value="TreeGrafter"/>
</dbReference>
<dbReference type="PANTHER" id="PTHR46124">
    <property type="entry name" value="D-AMINOACYL-TRNA DEACYLASE"/>
    <property type="match status" value="1"/>
</dbReference>
<keyword evidence="2 4" id="KW-0479">Metal-binding</keyword>
<dbReference type="Proteomes" id="UP000035036">
    <property type="component" value="Chromosome"/>
</dbReference>
<feature type="binding site" evidence="4">
    <location>
        <position position="158"/>
    </location>
    <ligand>
        <name>a divalent metal cation</name>
        <dbReference type="ChEBI" id="CHEBI:60240"/>
        <label>2</label>
    </ligand>
</feature>
<dbReference type="InterPro" id="IPR032466">
    <property type="entry name" value="Metal_Hydrolase"/>
</dbReference>
<dbReference type="RefSeq" id="WP_040201682.1">
    <property type="nucleotide sequence ID" value="NZ_CP010311.1"/>
</dbReference>